<name>A0A1C1YRT4_9HYPH</name>
<feature type="compositionally biased region" description="Low complexity" evidence="1">
    <location>
        <begin position="30"/>
        <end position="85"/>
    </location>
</feature>
<dbReference type="Proteomes" id="UP000094795">
    <property type="component" value="Unassembled WGS sequence"/>
</dbReference>
<dbReference type="InterPro" id="IPR006311">
    <property type="entry name" value="TAT_signal"/>
</dbReference>
<feature type="chain" id="PRO_5008656305" description="Chemotaxis protein" evidence="2">
    <location>
        <begin position="25"/>
        <end position="547"/>
    </location>
</feature>
<organism evidence="3 4">
    <name type="scientific">Hoeflea olei</name>
    <dbReference type="NCBI Taxonomy" id="1480615"/>
    <lineage>
        <taxon>Bacteria</taxon>
        <taxon>Pseudomonadati</taxon>
        <taxon>Pseudomonadota</taxon>
        <taxon>Alphaproteobacteria</taxon>
        <taxon>Hyphomicrobiales</taxon>
        <taxon>Rhizobiaceae</taxon>
        <taxon>Hoeflea</taxon>
    </lineage>
</organism>
<keyword evidence="2" id="KW-0732">Signal</keyword>
<evidence type="ECO:0000313" key="3">
    <source>
        <dbReference type="EMBL" id="OCW56184.1"/>
    </source>
</evidence>
<dbReference type="AlphaFoldDB" id="A0A1C1YRT4"/>
<dbReference type="EMBL" id="LQZT01000042">
    <property type="protein sequence ID" value="OCW56184.1"/>
    <property type="molecule type" value="Genomic_DNA"/>
</dbReference>
<protein>
    <recommendedName>
        <fullName evidence="5">Chemotaxis protein</fullName>
    </recommendedName>
</protein>
<feature type="signal peptide" evidence="2">
    <location>
        <begin position="1"/>
        <end position="24"/>
    </location>
</feature>
<comment type="caution">
    <text evidence="3">The sequence shown here is derived from an EMBL/GenBank/DDBJ whole genome shotgun (WGS) entry which is preliminary data.</text>
</comment>
<feature type="compositionally biased region" description="Polar residues" evidence="1">
    <location>
        <begin position="468"/>
        <end position="478"/>
    </location>
</feature>
<dbReference type="OrthoDB" id="9812933at2"/>
<feature type="region of interest" description="Disordered" evidence="1">
    <location>
        <begin position="462"/>
        <end position="504"/>
    </location>
</feature>
<evidence type="ECO:0008006" key="5">
    <source>
        <dbReference type="Google" id="ProtNLM"/>
    </source>
</evidence>
<gene>
    <name evidence="3" type="ORF">AWJ14_18980</name>
</gene>
<accession>A0A1C1YRT4</accession>
<evidence type="ECO:0000256" key="2">
    <source>
        <dbReference type="SAM" id="SignalP"/>
    </source>
</evidence>
<dbReference type="RefSeq" id="WP_139112683.1">
    <property type="nucleotide sequence ID" value="NZ_LQZT01000042.1"/>
</dbReference>
<feature type="compositionally biased region" description="Low complexity" evidence="1">
    <location>
        <begin position="102"/>
        <end position="133"/>
    </location>
</feature>
<feature type="compositionally biased region" description="Basic and acidic residues" evidence="1">
    <location>
        <begin position="86"/>
        <end position="101"/>
    </location>
</feature>
<dbReference type="STRING" id="1480615.AWJ14_18980"/>
<feature type="region of interest" description="Disordered" evidence="1">
    <location>
        <begin position="30"/>
        <end position="133"/>
    </location>
</feature>
<proteinExistence type="predicted"/>
<reference evidence="3 4" key="1">
    <citation type="submission" date="2015-12" db="EMBL/GenBank/DDBJ databases">
        <authorList>
            <person name="Shamseldin A."/>
            <person name="Moawad H."/>
            <person name="Abd El-Rahim W.M."/>
            <person name="Sadowsky M.J."/>
        </authorList>
    </citation>
    <scope>NUCLEOTIDE SEQUENCE [LARGE SCALE GENOMIC DNA]</scope>
    <source>
        <strain evidence="3 4">JC234</strain>
    </source>
</reference>
<dbReference type="PROSITE" id="PS51318">
    <property type="entry name" value="TAT"/>
    <property type="match status" value="1"/>
</dbReference>
<sequence length="547" mass="57505">MPRLSRPGLLHVALLAAATFAVPAAAETAAPAHETAGDPAAPAEAAPHAAPAHEAAGAPAEAAPHEAPAPEAAGHAAADAAASDVSAHDAPAHDAPTHDVPAHGVPAQEAPAGEAPAEVAGPAGEAPAQAGLAAPGFSMDGDLDSLAPYKLMRSLQFVQDAVVRGDHSAMEMQRFLIGVIDSRLRSADQKVFDDPRNVDAALVYAMSGGNPETLDILAAKDKFGNFDNEVTTVLRAYLNGRAAKTKTTLSEVVELYRDTEIGPYLTLVAANVMAALNKDDEALEMFDWARLTLPGTLVEEAALRRSLFVAARKNLVDRALLYAELYARRFINSPYAGQYADLLVDLVVPNYGKVGNQRLEQILSFMDRPRKREVYLRIARKAVISGLRDLAVFASAKAEELLDPEDTAPQTLADLYSGMARIPTDGVGGVLARLEALPEAQLSQRDRALRDAARRIAEDVLRKPDPDSLTQAIGSNVGTPEGGDPLGGRPPVEGDNGNTGPEQTLAAGMDAATAAADEAFQGFVATSKDALDRIDKMLEQEKKDAGS</sequence>
<evidence type="ECO:0000256" key="1">
    <source>
        <dbReference type="SAM" id="MobiDB-lite"/>
    </source>
</evidence>
<evidence type="ECO:0000313" key="4">
    <source>
        <dbReference type="Proteomes" id="UP000094795"/>
    </source>
</evidence>
<keyword evidence="4" id="KW-1185">Reference proteome</keyword>